<dbReference type="Gene3D" id="1.20.120.350">
    <property type="entry name" value="Voltage-gated potassium channels. Chain C"/>
    <property type="match status" value="1"/>
</dbReference>
<dbReference type="Gene3D" id="6.10.140.1910">
    <property type="match status" value="1"/>
</dbReference>
<dbReference type="PRINTS" id="PR00169">
    <property type="entry name" value="KCHANNEL"/>
</dbReference>
<dbReference type="InterPro" id="IPR003937">
    <property type="entry name" value="K_chnl_volt-dep_KCNQ"/>
</dbReference>
<dbReference type="Gene3D" id="3.10.20.90">
    <property type="entry name" value="Phosphatidylinositol 3-kinase Catalytic Subunit, Chain A, domain 1"/>
    <property type="match status" value="1"/>
</dbReference>
<keyword evidence="6" id="KW-0851">Voltage-gated channel</keyword>
<organism evidence="16 17">
    <name type="scientific">Adineta ricciae</name>
    <name type="common">Rotifer</name>
    <dbReference type="NCBI Taxonomy" id="249248"/>
    <lineage>
        <taxon>Eukaryota</taxon>
        <taxon>Metazoa</taxon>
        <taxon>Spiralia</taxon>
        <taxon>Gnathifera</taxon>
        <taxon>Rotifera</taxon>
        <taxon>Eurotatoria</taxon>
        <taxon>Bdelloidea</taxon>
        <taxon>Adinetida</taxon>
        <taxon>Adinetidae</taxon>
        <taxon>Adineta</taxon>
    </lineage>
</organism>
<evidence type="ECO:0000256" key="3">
    <source>
        <dbReference type="ARBA" id="ARBA00022475"/>
    </source>
</evidence>
<keyword evidence="2" id="KW-0813">Transport</keyword>
<sequence>MLIHVKVLNNPALPEILLQVSPNDTIQEIKSRLFNHLNIPIDQQKLVHKGKPLHEGTLENCHIVDGTKLHLISSSATTPVSSKPINSAFLCELQQLASKWLRNPQEREAFVNAFQKIMGSESRPYFDLDIKIFQKKVYNFLERPSRGWFCFAYHFMVFLIVLFCLVIGVICTIGEYEEKITQKFIYVEAVLLIFFALEYIIRVWSSGCRAKFKGWIGRLHFMRTPISLIDLFVVLASSVVIGFHISGRIDSANPVMAASPALRIIRFFQILRMLHVDRKAHSWKLLLNVAYLHRIELITTMYMGFIVLIVTSYLVYLAERDFIKEGVKPFESYADALWFGIVTVATIGYGDRVPHTWPGRIVTACLSMVGIAFFSLPAGILGSGFALHVQQKEKQKMFHKQYPAAAELIQTAWRMHATSRLHQDNATWRLYKLVDPTFAEKMLSRSRDSSILRRRPVAQYSGDVHSSLENSPLTYQPGSHQLPEKFKQAIRVMRRMKFFVARRKFQEARKPSDMTELVKQTAEDNQALMIKLKDIQRKLDSTLGSAPISRDNTISSRAHSSNSLSRYRSNRSSTNSRPGQKTILEHLQLFNERLTLVEQQMQSISNVLQRIDDRMNQSNMT</sequence>
<dbReference type="InterPro" id="IPR027359">
    <property type="entry name" value="Volt_channel_dom_sf"/>
</dbReference>
<dbReference type="InterPro" id="IPR000626">
    <property type="entry name" value="Ubiquitin-like_dom"/>
</dbReference>
<dbReference type="PRINTS" id="PR01459">
    <property type="entry name" value="KCNQCHANNEL"/>
</dbReference>
<dbReference type="GO" id="GO:0005249">
    <property type="term" value="F:voltage-gated potassium channel activity"/>
    <property type="evidence" value="ECO:0007669"/>
    <property type="project" value="InterPro"/>
</dbReference>
<dbReference type="InterPro" id="IPR013821">
    <property type="entry name" value="K_chnl_volt-dep_KCNQ_C"/>
</dbReference>
<evidence type="ECO:0000256" key="2">
    <source>
        <dbReference type="ARBA" id="ARBA00022448"/>
    </source>
</evidence>
<dbReference type="Pfam" id="PF03520">
    <property type="entry name" value="KCNQ_channel"/>
    <property type="match status" value="1"/>
</dbReference>
<feature type="transmembrane region" description="Helical" evidence="14">
    <location>
        <begin position="185"/>
        <end position="204"/>
    </location>
</feature>
<keyword evidence="8 14" id="KW-1133">Transmembrane helix</keyword>
<proteinExistence type="predicted"/>
<keyword evidence="10 14" id="KW-0472">Membrane</keyword>
<evidence type="ECO:0000256" key="13">
    <source>
        <dbReference type="SAM" id="MobiDB-lite"/>
    </source>
</evidence>
<dbReference type="PROSITE" id="PS50053">
    <property type="entry name" value="UBIQUITIN_2"/>
    <property type="match status" value="1"/>
</dbReference>
<keyword evidence="5 14" id="KW-0812">Transmembrane</keyword>
<keyword evidence="4" id="KW-0633">Potassium transport</keyword>
<dbReference type="Pfam" id="PF00240">
    <property type="entry name" value="ubiquitin"/>
    <property type="match status" value="1"/>
</dbReference>
<feature type="region of interest" description="Disordered" evidence="13">
    <location>
        <begin position="543"/>
        <end position="580"/>
    </location>
</feature>
<dbReference type="Pfam" id="PF00520">
    <property type="entry name" value="Ion_trans"/>
    <property type="match status" value="1"/>
</dbReference>
<feature type="transmembrane region" description="Helical" evidence="14">
    <location>
        <begin position="151"/>
        <end position="173"/>
    </location>
</feature>
<feature type="transmembrane region" description="Helical" evidence="14">
    <location>
        <begin position="330"/>
        <end position="349"/>
    </location>
</feature>
<feature type="transmembrane region" description="Helical" evidence="14">
    <location>
        <begin position="361"/>
        <end position="387"/>
    </location>
</feature>
<evidence type="ECO:0000256" key="1">
    <source>
        <dbReference type="ARBA" id="ARBA00004651"/>
    </source>
</evidence>
<protein>
    <recommendedName>
        <fullName evidence="15">Ubiquitin-like domain-containing protein</fullName>
    </recommendedName>
</protein>
<keyword evidence="3" id="KW-1003">Cell membrane</keyword>
<evidence type="ECO:0000256" key="6">
    <source>
        <dbReference type="ARBA" id="ARBA00022882"/>
    </source>
</evidence>
<evidence type="ECO:0000256" key="9">
    <source>
        <dbReference type="ARBA" id="ARBA00023065"/>
    </source>
</evidence>
<feature type="transmembrane region" description="Helical" evidence="14">
    <location>
        <begin position="224"/>
        <end position="243"/>
    </location>
</feature>
<accession>A0A813Q4B5</accession>
<comment type="catalytic activity">
    <reaction evidence="12">
        <text>K(+)(in) = K(+)(out)</text>
        <dbReference type="Rhea" id="RHEA:29463"/>
        <dbReference type="ChEBI" id="CHEBI:29103"/>
    </reaction>
</comment>
<dbReference type="GO" id="GO:0008076">
    <property type="term" value="C:voltage-gated potassium channel complex"/>
    <property type="evidence" value="ECO:0007669"/>
    <property type="project" value="TreeGrafter"/>
</dbReference>
<evidence type="ECO:0000256" key="10">
    <source>
        <dbReference type="ARBA" id="ARBA00023136"/>
    </source>
</evidence>
<evidence type="ECO:0000256" key="11">
    <source>
        <dbReference type="ARBA" id="ARBA00023303"/>
    </source>
</evidence>
<dbReference type="PANTHER" id="PTHR47735">
    <property type="entry name" value="POTASSIUM VOLTAGE-GATED CHANNEL SUBFAMILY KQT MEMBER 4"/>
    <property type="match status" value="1"/>
</dbReference>
<evidence type="ECO:0000313" key="16">
    <source>
        <dbReference type="EMBL" id="CAF0761816.1"/>
    </source>
</evidence>
<dbReference type="CDD" id="cd17039">
    <property type="entry name" value="Ubl_ubiquitin_like"/>
    <property type="match status" value="1"/>
</dbReference>
<feature type="domain" description="Ubiquitin-like" evidence="15">
    <location>
        <begin position="1"/>
        <end position="72"/>
    </location>
</feature>
<evidence type="ECO:0000256" key="8">
    <source>
        <dbReference type="ARBA" id="ARBA00022989"/>
    </source>
</evidence>
<dbReference type="Proteomes" id="UP000663828">
    <property type="component" value="Unassembled WGS sequence"/>
</dbReference>
<keyword evidence="9" id="KW-0406">Ion transport</keyword>
<dbReference type="SUPFAM" id="SSF81324">
    <property type="entry name" value="Voltage-gated potassium channels"/>
    <property type="match status" value="1"/>
</dbReference>
<evidence type="ECO:0000313" key="17">
    <source>
        <dbReference type="Proteomes" id="UP000663828"/>
    </source>
</evidence>
<comment type="subcellular location">
    <subcellularLocation>
        <location evidence="1">Cell membrane</location>
        <topology evidence="1">Multi-pass membrane protein</topology>
    </subcellularLocation>
</comment>
<feature type="transmembrane region" description="Helical" evidence="14">
    <location>
        <begin position="295"/>
        <end position="318"/>
    </location>
</feature>
<dbReference type="FunFam" id="1.20.120.350:FF:000017">
    <property type="entry name" value="potassium voltage-gated channel subfamily KQT member 1"/>
    <property type="match status" value="1"/>
</dbReference>
<evidence type="ECO:0000256" key="14">
    <source>
        <dbReference type="SAM" id="Phobius"/>
    </source>
</evidence>
<feature type="compositionally biased region" description="Low complexity" evidence="13">
    <location>
        <begin position="555"/>
        <end position="577"/>
    </location>
</feature>
<evidence type="ECO:0000256" key="5">
    <source>
        <dbReference type="ARBA" id="ARBA00022692"/>
    </source>
</evidence>
<reference evidence="16" key="1">
    <citation type="submission" date="2021-02" db="EMBL/GenBank/DDBJ databases">
        <authorList>
            <person name="Nowell W R."/>
        </authorList>
    </citation>
    <scope>NUCLEOTIDE SEQUENCE</scope>
</reference>
<keyword evidence="7" id="KW-0630">Potassium</keyword>
<keyword evidence="11" id="KW-0407">Ion channel</keyword>
<keyword evidence="17" id="KW-1185">Reference proteome</keyword>
<evidence type="ECO:0000256" key="7">
    <source>
        <dbReference type="ARBA" id="ARBA00022958"/>
    </source>
</evidence>
<name>A0A813Q4B5_ADIRI</name>
<dbReference type="EMBL" id="CAJNOR010000028">
    <property type="protein sequence ID" value="CAF0761816.1"/>
    <property type="molecule type" value="Genomic_DNA"/>
</dbReference>
<comment type="caution">
    <text evidence="16">The sequence shown here is derived from an EMBL/GenBank/DDBJ whole genome shotgun (WGS) entry which is preliminary data.</text>
</comment>
<gene>
    <name evidence="16" type="ORF">XAT740_LOCUS976</name>
</gene>
<evidence type="ECO:0000256" key="4">
    <source>
        <dbReference type="ARBA" id="ARBA00022538"/>
    </source>
</evidence>
<dbReference type="SMART" id="SM00213">
    <property type="entry name" value="UBQ"/>
    <property type="match status" value="1"/>
</dbReference>
<evidence type="ECO:0000256" key="12">
    <source>
        <dbReference type="ARBA" id="ARBA00034430"/>
    </source>
</evidence>
<evidence type="ECO:0000259" key="15">
    <source>
        <dbReference type="PROSITE" id="PS50053"/>
    </source>
</evidence>
<dbReference type="SUPFAM" id="SSF54236">
    <property type="entry name" value="Ubiquitin-like"/>
    <property type="match status" value="1"/>
</dbReference>
<dbReference type="InterPro" id="IPR029071">
    <property type="entry name" value="Ubiquitin-like_domsf"/>
</dbReference>
<dbReference type="AlphaFoldDB" id="A0A813Q4B5"/>
<dbReference type="Gene3D" id="1.10.287.70">
    <property type="match status" value="1"/>
</dbReference>
<dbReference type="InterPro" id="IPR005821">
    <property type="entry name" value="Ion_trans_dom"/>
</dbReference>